<organism evidence="3 4">
    <name type="scientific">Xanthomonas campestris pv. badrii</name>
    <dbReference type="NCBI Taxonomy" id="149696"/>
    <lineage>
        <taxon>Bacteria</taxon>
        <taxon>Pseudomonadati</taxon>
        <taxon>Pseudomonadota</taxon>
        <taxon>Gammaproteobacteria</taxon>
        <taxon>Lysobacterales</taxon>
        <taxon>Lysobacteraceae</taxon>
        <taxon>Xanthomonas</taxon>
    </lineage>
</organism>
<reference evidence="3 4" key="1">
    <citation type="submission" date="2020-04" db="EMBL/GenBank/DDBJ databases">
        <title>Genome-Wide Identification of 5-Methylcytosine Sites in Bacterial Genomes By High-Throughput Sequencing of MspJI Restriction Fragments.</title>
        <authorList>
            <person name="Wu V."/>
        </authorList>
    </citation>
    <scope>NUCLEOTIDE SEQUENCE [LARGE SCALE GENOMIC DNA]</scope>
    <source>
        <strain evidence="3 4">NEB122</strain>
    </source>
</reference>
<dbReference type="EMBL" id="CP051651">
    <property type="protein sequence ID" value="QJD69747.1"/>
    <property type="molecule type" value="Genomic_DNA"/>
</dbReference>
<evidence type="ECO:0000259" key="2">
    <source>
        <dbReference type="Pfam" id="PF13144"/>
    </source>
</evidence>
<proteinExistence type="predicted"/>
<dbReference type="InterPro" id="IPR017585">
    <property type="entry name" value="SAF_FlgA"/>
</dbReference>
<protein>
    <submittedName>
        <fullName evidence="3">Flagellar biosynthesis protein FlgA</fullName>
    </submittedName>
</protein>
<keyword evidence="3" id="KW-0969">Cilium</keyword>
<keyword evidence="3" id="KW-0966">Cell projection</keyword>
<name>A0A7Z2ZJ43_XANCA</name>
<accession>A0A7Z2ZJ43</accession>
<evidence type="ECO:0000313" key="3">
    <source>
        <dbReference type="EMBL" id="QJD69747.1"/>
    </source>
</evidence>
<gene>
    <name evidence="3" type="ORF">HG421_20025</name>
</gene>
<feature type="chain" id="PRO_5030546310" evidence="1">
    <location>
        <begin position="19"/>
        <end position="235"/>
    </location>
</feature>
<keyword evidence="1" id="KW-0732">Signal</keyword>
<evidence type="ECO:0000256" key="1">
    <source>
        <dbReference type="SAM" id="SignalP"/>
    </source>
</evidence>
<dbReference type="RefSeq" id="WP_169707872.1">
    <property type="nucleotide sequence ID" value="NZ_CP051651.1"/>
</dbReference>
<dbReference type="Pfam" id="PF13144">
    <property type="entry name" value="ChapFlgA"/>
    <property type="match status" value="1"/>
</dbReference>
<keyword evidence="3" id="KW-0282">Flagellum</keyword>
<evidence type="ECO:0000313" key="4">
    <source>
        <dbReference type="Proteomes" id="UP000503498"/>
    </source>
</evidence>
<dbReference type="Proteomes" id="UP000503498">
    <property type="component" value="Chromosome"/>
</dbReference>
<dbReference type="Gene3D" id="2.30.30.760">
    <property type="match status" value="1"/>
</dbReference>
<reference evidence="3 4" key="2">
    <citation type="submission" date="2020-04" db="EMBL/GenBank/DDBJ databases">
        <authorList>
            <person name="Fomenkov A."/>
            <person name="Anton B.P."/>
            <person name="Roberts R.J."/>
        </authorList>
    </citation>
    <scope>NUCLEOTIDE SEQUENCE [LARGE SCALE GENOMIC DNA]</scope>
    <source>
        <strain evidence="3 4">NEB122</strain>
    </source>
</reference>
<feature type="signal peptide" evidence="1">
    <location>
        <begin position="1"/>
        <end position="18"/>
    </location>
</feature>
<feature type="domain" description="Flagella basal body P-ring formation protein FlgA SAF" evidence="2">
    <location>
        <begin position="155"/>
        <end position="233"/>
    </location>
</feature>
<sequence length="235" mass="24886">MIRTFTLLLMVSCASAQASSISPDRLIATARASLDGLSSTLPGELVFTPAALPASQLKVESDAAQVTLQAAPIDGSWPRKRVGVPVHVLVDGVPSQTRMVWFTVQWWMERPTYGRAFADGTPSGQLALVTKRMDVAGVLTVGEASLERNVPVAGRLIHAVRAGDLVQARDFAAAPTIARHDPVTLRVRRGAVELRMPAVATADGQPGDAIAVLPQGTRTPVRARVIASGEVSIEQ</sequence>
<dbReference type="AlphaFoldDB" id="A0A7Z2ZJ43"/>